<dbReference type="PROSITE" id="PS50174">
    <property type="entry name" value="G_PATCH"/>
    <property type="match status" value="1"/>
</dbReference>
<feature type="compositionally biased region" description="Acidic residues" evidence="1">
    <location>
        <begin position="165"/>
        <end position="200"/>
    </location>
</feature>
<feature type="region of interest" description="Disordered" evidence="1">
    <location>
        <begin position="517"/>
        <end position="545"/>
    </location>
</feature>
<dbReference type="InterPro" id="IPR001374">
    <property type="entry name" value="R3H_dom"/>
</dbReference>
<feature type="domain" description="R3H" evidence="3">
    <location>
        <begin position="614"/>
        <end position="677"/>
    </location>
</feature>
<dbReference type="Pfam" id="PF01585">
    <property type="entry name" value="G-patch"/>
    <property type="match status" value="1"/>
</dbReference>
<feature type="region of interest" description="Disordered" evidence="1">
    <location>
        <begin position="424"/>
        <end position="452"/>
    </location>
</feature>
<dbReference type="EMBL" id="JAAAUQ010001297">
    <property type="protein sequence ID" value="KAF9140508.1"/>
    <property type="molecule type" value="Genomic_DNA"/>
</dbReference>
<dbReference type="CDD" id="cd02325">
    <property type="entry name" value="R3H"/>
    <property type="match status" value="1"/>
</dbReference>
<reference evidence="4" key="1">
    <citation type="journal article" date="2020" name="Fungal Divers.">
        <title>Resolving the Mortierellaceae phylogeny through synthesis of multi-gene phylogenetics and phylogenomics.</title>
        <authorList>
            <person name="Vandepol N."/>
            <person name="Liber J."/>
            <person name="Desiro A."/>
            <person name="Na H."/>
            <person name="Kennedy M."/>
            <person name="Barry K."/>
            <person name="Grigoriev I.V."/>
            <person name="Miller A.N."/>
            <person name="O'Donnell K."/>
            <person name="Stajich J.E."/>
            <person name="Bonito G."/>
        </authorList>
    </citation>
    <scope>NUCLEOTIDE SEQUENCE</scope>
    <source>
        <strain evidence="4">NRRL 6426</strain>
    </source>
</reference>
<dbReference type="Gene3D" id="3.30.1370.50">
    <property type="entry name" value="R3H-like domain"/>
    <property type="match status" value="1"/>
</dbReference>
<gene>
    <name evidence="4" type="primary">SQS1</name>
    <name evidence="4" type="ORF">BG015_001607</name>
</gene>
<evidence type="ECO:0000313" key="5">
    <source>
        <dbReference type="Proteomes" id="UP000748756"/>
    </source>
</evidence>
<keyword evidence="5" id="KW-1185">Reference proteome</keyword>
<feature type="domain" description="G-patch" evidence="2">
    <location>
        <begin position="761"/>
        <end position="805"/>
    </location>
</feature>
<dbReference type="OrthoDB" id="21470at2759"/>
<feature type="compositionally biased region" description="Basic residues" evidence="1">
    <location>
        <begin position="431"/>
        <end position="444"/>
    </location>
</feature>
<proteinExistence type="predicted"/>
<dbReference type="SUPFAM" id="SSF82708">
    <property type="entry name" value="R3H domain"/>
    <property type="match status" value="1"/>
</dbReference>
<evidence type="ECO:0000259" key="2">
    <source>
        <dbReference type="PROSITE" id="PS50174"/>
    </source>
</evidence>
<feature type="region of interest" description="Disordered" evidence="1">
    <location>
        <begin position="236"/>
        <end position="271"/>
    </location>
</feature>
<protein>
    <submittedName>
        <fullName evidence="4">Squalene synthetase-like protein</fullName>
    </submittedName>
</protein>
<dbReference type="SMART" id="SM00443">
    <property type="entry name" value="G_patch"/>
    <property type="match status" value="1"/>
</dbReference>
<accession>A0A9P5RRK8</accession>
<evidence type="ECO:0000313" key="4">
    <source>
        <dbReference type="EMBL" id="KAF9140508.1"/>
    </source>
</evidence>
<dbReference type="InterPro" id="IPR000467">
    <property type="entry name" value="G_patch_dom"/>
</dbReference>
<dbReference type="SMART" id="SM00393">
    <property type="entry name" value="R3H"/>
    <property type="match status" value="1"/>
</dbReference>
<comment type="caution">
    <text evidence="4">The sequence shown here is derived from an EMBL/GenBank/DDBJ whole genome shotgun (WGS) entry which is preliminary data.</text>
</comment>
<dbReference type="InterPro" id="IPR036867">
    <property type="entry name" value="R3H_dom_sf"/>
</dbReference>
<dbReference type="Pfam" id="PF01424">
    <property type="entry name" value="R3H"/>
    <property type="match status" value="1"/>
</dbReference>
<organism evidence="4 5">
    <name type="scientific">Linnemannia schmuckeri</name>
    <dbReference type="NCBI Taxonomy" id="64567"/>
    <lineage>
        <taxon>Eukaryota</taxon>
        <taxon>Fungi</taxon>
        <taxon>Fungi incertae sedis</taxon>
        <taxon>Mucoromycota</taxon>
        <taxon>Mortierellomycotina</taxon>
        <taxon>Mortierellomycetes</taxon>
        <taxon>Mortierellales</taxon>
        <taxon>Mortierellaceae</taxon>
        <taxon>Linnemannia</taxon>
    </lineage>
</organism>
<evidence type="ECO:0000259" key="3">
    <source>
        <dbReference type="PROSITE" id="PS51061"/>
    </source>
</evidence>
<sequence length="805" mass="88773">MVIKVAEEAEVDMQEDSIHGMIEDMDIELVVEGGEDRVAAVAAVVGEEALAVHTDTHITANHRMDTFHLLLEKELSDGGVKSRSTTKRRDLEKVKSTGGYKCQRILNGDDRIETDGVVLDLDLELDREDRREEGEEEEAGYDDEDDEDEDEDGRMDYDVDGMSGSEDEDDGSSDYDEEDDGEIGDPEEGLESDEVDESEDQFIMQRFDWEEDQDPDRERKLVRTRAAAEAAAAAARAAEPFIPPPGWGGALAYQSATRREEDESSEDEFEEARKIVRETLVSKATSGDKDAGQIAESSRIDAATPTAAKKTVVSDRRTATTVTTMKAQSIDTHVSKKSKVVVDLTKEIQAKAVEQLEEPLAVNLTAMGESTVVTTDTVATVAEADAESEPDLQMLWVIDTEPSAIVLEEESLPQIQETYINLPPEPEFTRRPAKKSHRSKRGGKKLREVEQERKRIKAMNEAGDGHIALDEVESEVDDDMLALDDYLQNTTDPDNPDYFDSFLGSLTSLPSGFGHSSDVHGGLDADDSDFEEDASEDDSQDDEDFDFTAKSSERRRKRKADELLSGALDATFASDWPAGAPYGYDFYEPEEFVGRNGRRPRGGTAAAVPYGNHLEALTSINDHIKEFVNNRSKVSLELPPLAKTLRRRVHLLCEQYNLRSQSVGSGKNRFPVLLRTEKTKMPQTPIDLRKFMNAGFGPRVQAEFDNQRDRFNNSRRGAGGHNRRDGKRGGGPGNDTNKDPRDSARAVTGSVVGSAASEISKENVGHRMLAKMGWSPGVGLGALGDGITKPIEAVVRAKRRGLGHE</sequence>
<dbReference type="InterPro" id="IPR051189">
    <property type="entry name" value="Splicing_assoc_domain"/>
</dbReference>
<dbReference type="PANTHER" id="PTHR14195">
    <property type="entry name" value="G PATCH DOMAIN CONTAINING PROTEIN 2"/>
    <property type="match status" value="1"/>
</dbReference>
<dbReference type="GO" id="GO:0003676">
    <property type="term" value="F:nucleic acid binding"/>
    <property type="evidence" value="ECO:0007669"/>
    <property type="project" value="UniProtKB-UniRule"/>
</dbReference>
<feature type="region of interest" description="Disordered" evidence="1">
    <location>
        <begin position="702"/>
        <end position="758"/>
    </location>
</feature>
<feature type="compositionally biased region" description="Acidic residues" evidence="1">
    <location>
        <begin position="524"/>
        <end position="545"/>
    </location>
</feature>
<dbReference type="AlphaFoldDB" id="A0A9P5RRK8"/>
<dbReference type="PROSITE" id="PS51061">
    <property type="entry name" value="R3H"/>
    <property type="match status" value="1"/>
</dbReference>
<feature type="region of interest" description="Disordered" evidence="1">
    <location>
        <begin position="126"/>
        <end position="223"/>
    </location>
</feature>
<evidence type="ECO:0000256" key="1">
    <source>
        <dbReference type="SAM" id="MobiDB-lite"/>
    </source>
</evidence>
<feature type="compositionally biased region" description="Acidic residues" evidence="1">
    <location>
        <begin position="134"/>
        <end position="153"/>
    </location>
</feature>
<name>A0A9P5RRK8_9FUNG</name>
<dbReference type="Proteomes" id="UP000748756">
    <property type="component" value="Unassembled WGS sequence"/>
</dbReference>